<gene>
    <name evidence="2" type="ORF">BJ993_000440</name>
</gene>
<feature type="region of interest" description="Disordered" evidence="1">
    <location>
        <begin position="55"/>
        <end position="94"/>
    </location>
</feature>
<dbReference type="AlphaFoldDB" id="A0A7Y9ZG48"/>
<feature type="compositionally biased region" description="Basic and acidic residues" evidence="1">
    <location>
        <begin position="77"/>
        <end position="87"/>
    </location>
</feature>
<comment type="caution">
    <text evidence="2">The sequence shown here is derived from an EMBL/GenBank/DDBJ whole genome shotgun (WGS) entry which is preliminary data.</text>
</comment>
<evidence type="ECO:0000256" key="1">
    <source>
        <dbReference type="SAM" id="MobiDB-lite"/>
    </source>
</evidence>
<sequence>MVTVAVFVGAGLLLLVLVVVAGNRVLRSDNPVSSGMADGLGSFIDVFDPARARADRDLKSHDNQGVVTPNPDDDDDRPVRVDLDRRVAKVRKPR</sequence>
<evidence type="ECO:0000313" key="2">
    <source>
        <dbReference type="EMBL" id="NYI43360.1"/>
    </source>
</evidence>
<dbReference type="EMBL" id="JACBZM010000001">
    <property type="protein sequence ID" value="NYI43360.1"/>
    <property type="molecule type" value="Genomic_DNA"/>
</dbReference>
<evidence type="ECO:0000313" key="3">
    <source>
        <dbReference type="Proteomes" id="UP000562045"/>
    </source>
</evidence>
<accession>A0A7Y9ZG48</accession>
<name>A0A7Y9ZG48_9ACTN</name>
<reference evidence="2 3" key="1">
    <citation type="submission" date="2020-07" db="EMBL/GenBank/DDBJ databases">
        <title>Sequencing the genomes of 1000 actinobacteria strains.</title>
        <authorList>
            <person name="Klenk H.-P."/>
        </authorList>
    </citation>
    <scope>NUCLEOTIDE SEQUENCE [LARGE SCALE GENOMIC DNA]</scope>
    <source>
        <strain evidence="2 3">DSM 15131</strain>
    </source>
</reference>
<dbReference type="RefSeq" id="WP_179647571.1">
    <property type="nucleotide sequence ID" value="NZ_JACBZM010000001.1"/>
</dbReference>
<proteinExistence type="predicted"/>
<organism evidence="2 3">
    <name type="scientific">Nocardioides aromaticivorans</name>
    <dbReference type="NCBI Taxonomy" id="200618"/>
    <lineage>
        <taxon>Bacteria</taxon>
        <taxon>Bacillati</taxon>
        <taxon>Actinomycetota</taxon>
        <taxon>Actinomycetes</taxon>
        <taxon>Propionibacteriales</taxon>
        <taxon>Nocardioidaceae</taxon>
        <taxon>Nocardioides</taxon>
    </lineage>
</organism>
<protein>
    <submittedName>
        <fullName evidence="2">Uncharacterized protein</fullName>
    </submittedName>
</protein>
<dbReference type="Proteomes" id="UP000562045">
    <property type="component" value="Unassembled WGS sequence"/>
</dbReference>